<dbReference type="SUPFAM" id="SSF48163">
    <property type="entry name" value="An anticodon-binding domain of class I aminoacyl-tRNA synthetases"/>
    <property type="match status" value="1"/>
</dbReference>
<dbReference type="InterPro" id="IPR014729">
    <property type="entry name" value="Rossmann-like_a/b/a_fold"/>
</dbReference>
<organism evidence="10 11">
    <name type="scientific">Flavivirga spongiicola</name>
    <dbReference type="NCBI Taxonomy" id="421621"/>
    <lineage>
        <taxon>Bacteria</taxon>
        <taxon>Pseudomonadati</taxon>
        <taxon>Bacteroidota</taxon>
        <taxon>Flavobacteriia</taxon>
        <taxon>Flavobacteriales</taxon>
        <taxon>Flavobacteriaceae</taxon>
        <taxon>Flavivirga</taxon>
    </lineage>
</organism>
<dbReference type="Gene3D" id="1.10.10.350">
    <property type="match status" value="1"/>
</dbReference>
<dbReference type="PANTHER" id="PTHR43311">
    <property type="entry name" value="GLUTAMATE--TRNA LIGASE"/>
    <property type="match status" value="1"/>
</dbReference>
<dbReference type="Pfam" id="PF19269">
    <property type="entry name" value="Anticodon_2"/>
    <property type="match status" value="1"/>
</dbReference>
<protein>
    <recommendedName>
        <fullName evidence="7">Glutamate--tRNA ligase</fullName>
        <ecNumber evidence="7">6.1.1.17</ecNumber>
    </recommendedName>
    <alternativeName>
        <fullName evidence="7">Glutamyl-tRNA synthetase</fullName>
        <shortName evidence="7">GluRS</shortName>
    </alternativeName>
</protein>
<dbReference type="Pfam" id="PF00749">
    <property type="entry name" value="tRNA-synt_1c"/>
    <property type="match status" value="1"/>
</dbReference>
<sequence length="525" mass="59951">MTKNVRVRFAPSPTGPLHIGGVRTALFNYLFAKKHQGTFVLRIEDTDQTRYVEGAEKYIVDALNWCGILFDEAPTSTAFSANSKNETFGPYRQSERKHLYKQYANDLIASGNAYYAFDTAETLNFHRKDHEAKGKTFIYNWHNRLKLSNSLSLSAEEVKAKLDAGDDYVIRFKSPQDETLHLTDIIRGDIKIDTNILDDKVLFKSDGMPTYHLANIVDDHLMEITHVIRGEEWLPSLALHYQLYKAFGWEVPEFAHLPLILKPTGKGKLSKRDGDKLGFPVFPLEWTDPKSNDISRGYKEDGYFPEAMVNFLAFLGWNPGTEQEIFNLDELIEAFDLSRVNKSGARFDPDKIKWFNHHYMQEQSHDDLAELFKPIVDEKLDIIVSETKQSTPHNDVDVNYISMVIGLIKERATFISDFWGLSHFFFQAPETYDEKASKKAFKEGTKELMLELVSIINTIEDFSVENLQTKIKGWITDNEIGFGKVMMPLRLALVGALQGPDVFDIMFMIGEGESVKRIEAAIASL</sequence>
<evidence type="ECO:0000256" key="4">
    <source>
        <dbReference type="ARBA" id="ARBA00022840"/>
    </source>
</evidence>
<name>A0ABU7XT24_9FLAO</name>
<dbReference type="PROSITE" id="PS00178">
    <property type="entry name" value="AA_TRNA_LIGASE_I"/>
    <property type="match status" value="1"/>
</dbReference>
<feature type="domain" description="Glutamyl/glutaminyl-tRNA synthetase class Ib catalytic" evidence="8">
    <location>
        <begin position="4"/>
        <end position="354"/>
    </location>
</feature>
<dbReference type="Proteomes" id="UP001337305">
    <property type="component" value="Unassembled WGS sequence"/>
</dbReference>
<dbReference type="Gene3D" id="3.40.50.620">
    <property type="entry name" value="HUPs"/>
    <property type="match status" value="1"/>
</dbReference>
<comment type="subcellular location">
    <subcellularLocation>
        <location evidence="7">Cytoplasm</location>
    </subcellularLocation>
</comment>
<comment type="subunit">
    <text evidence="7">Monomer.</text>
</comment>
<dbReference type="GO" id="GO:0004818">
    <property type="term" value="F:glutamate-tRNA ligase activity"/>
    <property type="evidence" value="ECO:0007669"/>
    <property type="project" value="UniProtKB-EC"/>
</dbReference>
<gene>
    <name evidence="7 10" type="primary">gltX</name>
    <name evidence="10" type="ORF">N1F79_12010</name>
</gene>
<dbReference type="InterPro" id="IPR004527">
    <property type="entry name" value="Glu-tRNA-ligase_bac/mito"/>
</dbReference>
<comment type="catalytic activity">
    <reaction evidence="7">
        <text>tRNA(Glu) + L-glutamate + ATP = L-glutamyl-tRNA(Glu) + AMP + diphosphate</text>
        <dbReference type="Rhea" id="RHEA:23540"/>
        <dbReference type="Rhea" id="RHEA-COMP:9663"/>
        <dbReference type="Rhea" id="RHEA-COMP:9680"/>
        <dbReference type="ChEBI" id="CHEBI:29985"/>
        <dbReference type="ChEBI" id="CHEBI:30616"/>
        <dbReference type="ChEBI" id="CHEBI:33019"/>
        <dbReference type="ChEBI" id="CHEBI:78442"/>
        <dbReference type="ChEBI" id="CHEBI:78520"/>
        <dbReference type="ChEBI" id="CHEBI:456215"/>
        <dbReference type="EC" id="6.1.1.17"/>
    </reaction>
</comment>
<dbReference type="InterPro" id="IPR045462">
    <property type="entry name" value="aa-tRNA-synth_I_cd-bd"/>
</dbReference>
<evidence type="ECO:0000313" key="10">
    <source>
        <dbReference type="EMBL" id="MEF3833858.1"/>
    </source>
</evidence>
<keyword evidence="3 7" id="KW-0547">Nucleotide-binding</keyword>
<keyword evidence="4 7" id="KW-0067">ATP-binding</keyword>
<evidence type="ECO:0000256" key="3">
    <source>
        <dbReference type="ARBA" id="ARBA00022741"/>
    </source>
</evidence>
<dbReference type="InterPro" id="IPR020061">
    <property type="entry name" value="Glu_tRNA_lig_a-bdl"/>
</dbReference>
<feature type="short sequence motif" description="'HIGH' region" evidence="7">
    <location>
        <begin position="11"/>
        <end position="21"/>
    </location>
</feature>
<dbReference type="InterPro" id="IPR020058">
    <property type="entry name" value="Glu/Gln-tRNA-synth_Ib_cat-dom"/>
</dbReference>
<dbReference type="EC" id="6.1.1.17" evidence="7"/>
<accession>A0ABU7XT24</accession>
<evidence type="ECO:0000256" key="1">
    <source>
        <dbReference type="ARBA" id="ARBA00007894"/>
    </source>
</evidence>
<feature type="binding site" evidence="7">
    <location>
        <position position="271"/>
    </location>
    <ligand>
        <name>ATP</name>
        <dbReference type="ChEBI" id="CHEBI:30616"/>
    </ligand>
</feature>
<dbReference type="Gene3D" id="3.90.800.10">
    <property type="entry name" value="Glutamyl-tRNA Synthetase, Domain 3"/>
    <property type="match status" value="1"/>
</dbReference>
<proteinExistence type="inferred from homology"/>
<dbReference type="Gene3D" id="1.10.1160.10">
    <property type="entry name" value="Glutamyl-trna Synthetase, Domain 2"/>
    <property type="match status" value="1"/>
</dbReference>
<evidence type="ECO:0000256" key="5">
    <source>
        <dbReference type="ARBA" id="ARBA00022917"/>
    </source>
</evidence>
<comment type="caution">
    <text evidence="7">Lacks conserved residue(s) required for the propagation of feature annotation.</text>
</comment>
<evidence type="ECO:0000313" key="11">
    <source>
        <dbReference type="Proteomes" id="UP001337305"/>
    </source>
</evidence>
<dbReference type="InterPro" id="IPR001412">
    <property type="entry name" value="aa-tRNA-synth_I_CS"/>
</dbReference>
<dbReference type="InterPro" id="IPR033910">
    <property type="entry name" value="GluRS_core"/>
</dbReference>
<dbReference type="EMBL" id="JAODOP010000004">
    <property type="protein sequence ID" value="MEF3833858.1"/>
    <property type="molecule type" value="Genomic_DNA"/>
</dbReference>
<keyword evidence="6 7" id="KW-0030">Aminoacyl-tRNA synthetase</keyword>
<evidence type="ECO:0000256" key="7">
    <source>
        <dbReference type="HAMAP-Rule" id="MF_00022"/>
    </source>
</evidence>
<keyword evidence="2 7" id="KW-0436">Ligase</keyword>
<comment type="function">
    <text evidence="7">Catalyzes the attachment of glutamate to tRNA(Glu) in a two-step reaction: glutamate is first activated by ATP to form Glu-AMP and then transferred to the acceptor end of tRNA(Glu).</text>
</comment>
<dbReference type="RefSeq" id="WP_303306197.1">
    <property type="nucleotide sequence ID" value="NZ_JAODOP010000004.1"/>
</dbReference>
<keyword evidence="11" id="KW-1185">Reference proteome</keyword>
<dbReference type="CDD" id="cd00808">
    <property type="entry name" value="GluRS_core"/>
    <property type="match status" value="1"/>
</dbReference>
<evidence type="ECO:0000259" key="9">
    <source>
        <dbReference type="Pfam" id="PF19269"/>
    </source>
</evidence>
<evidence type="ECO:0000259" key="8">
    <source>
        <dbReference type="Pfam" id="PF00749"/>
    </source>
</evidence>
<keyword evidence="5 7" id="KW-0648">Protein biosynthesis</keyword>
<evidence type="ECO:0000256" key="6">
    <source>
        <dbReference type="ARBA" id="ARBA00023146"/>
    </source>
</evidence>
<dbReference type="SUPFAM" id="SSF52374">
    <property type="entry name" value="Nucleotidylyl transferase"/>
    <property type="match status" value="1"/>
</dbReference>
<dbReference type="InterPro" id="IPR049940">
    <property type="entry name" value="GluQ/Sye"/>
</dbReference>
<feature type="short sequence motif" description="'KMSKS' region" evidence="7">
    <location>
        <begin position="268"/>
        <end position="272"/>
    </location>
</feature>
<reference evidence="10 11" key="1">
    <citation type="submission" date="2022-09" db="EMBL/GenBank/DDBJ databases">
        <title>Genome sequencing of Flavivirga sp. MEBiC05379.</title>
        <authorList>
            <person name="Oh H.-M."/>
            <person name="Kwon K.K."/>
            <person name="Park M.J."/>
            <person name="Yang S.-H."/>
        </authorList>
    </citation>
    <scope>NUCLEOTIDE SEQUENCE [LARGE SCALE GENOMIC DNA]</scope>
    <source>
        <strain evidence="10 11">MEBiC05379</strain>
    </source>
</reference>
<feature type="domain" description="Aminoacyl-tRNA synthetase class I anticodon-binding" evidence="9">
    <location>
        <begin position="368"/>
        <end position="522"/>
    </location>
</feature>
<dbReference type="PANTHER" id="PTHR43311:SF2">
    <property type="entry name" value="GLUTAMATE--TRNA LIGASE, MITOCHONDRIAL-RELATED"/>
    <property type="match status" value="1"/>
</dbReference>
<evidence type="ECO:0000256" key="2">
    <source>
        <dbReference type="ARBA" id="ARBA00022598"/>
    </source>
</evidence>
<dbReference type="InterPro" id="IPR000924">
    <property type="entry name" value="Glu/Gln-tRNA-synth"/>
</dbReference>
<dbReference type="InterPro" id="IPR020751">
    <property type="entry name" value="aa-tRNA-synth_I_codon-bd_sub2"/>
</dbReference>
<dbReference type="PRINTS" id="PR00987">
    <property type="entry name" value="TRNASYNTHGLU"/>
</dbReference>
<comment type="similarity">
    <text evidence="1 7">Belongs to the class-I aminoacyl-tRNA synthetase family. Glutamate--tRNA ligase type 1 subfamily.</text>
</comment>
<comment type="caution">
    <text evidence="10">The sequence shown here is derived from an EMBL/GenBank/DDBJ whole genome shotgun (WGS) entry which is preliminary data.</text>
</comment>
<dbReference type="HAMAP" id="MF_00022">
    <property type="entry name" value="Glu_tRNA_synth_type1"/>
    <property type="match status" value="1"/>
</dbReference>
<keyword evidence="7" id="KW-0963">Cytoplasm</keyword>
<dbReference type="InterPro" id="IPR008925">
    <property type="entry name" value="aa_tRNA-synth_I_cd-bd_sf"/>
</dbReference>
<dbReference type="NCBIfam" id="TIGR00464">
    <property type="entry name" value="gltX_bact"/>
    <property type="match status" value="1"/>
</dbReference>